<dbReference type="InterPro" id="IPR019734">
    <property type="entry name" value="TPR_rpt"/>
</dbReference>
<keyword evidence="3" id="KW-1185">Reference proteome</keyword>
<name>B1ZS34_OPITP</name>
<dbReference type="STRING" id="452637.Oter_1425"/>
<evidence type="ECO:0000313" key="3">
    <source>
        <dbReference type="Proteomes" id="UP000007013"/>
    </source>
</evidence>
<dbReference type="InterPro" id="IPR011990">
    <property type="entry name" value="TPR-like_helical_dom_sf"/>
</dbReference>
<dbReference type="Proteomes" id="UP000007013">
    <property type="component" value="Chromosome"/>
</dbReference>
<sequence length="280" mass="31691">MSCRVFVAAALLGLASLRAQESESLAERGLKQLIEQQQALMAEAAKENPKFDEEAFAQQMEQVCRGYEALLRANPNLAQGYAAYGYLLSKLDQRKQAIVMLLKANELDPNQPLVKNQIGNYLAEEGKPLEAVNYFLAAIKLAPREPLYHYQLGTLLHEARDDFITSGEWKADAIDRAIHHAFRQAAELAPDRIEFTYRYAESFYEMNPPDWDGALKAWSELEEKAPTPVERETMRLHAANVLIKQDKRDHARALLETVQEPALQTQKQKLLDQLAKPAES</sequence>
<organism evidence="2 3">
    <name type="scientific">Opitutus terrae (strain DSM 11246 / JCM 15787 / PB90-1)</name>
    <dbReference type="NCBI Taxonomy" id="452637"/>
    <lineage>
        <taxon>Bacteria</taxon>
        <taxon>Pseudomonadati</taxon>
        <taxon>Verrucomicrobiota</taxon>
        <taxon>Opitutia</taxon>
        <taxon>Opitutales</taxon>
        <taxon>Opitutaceae</taxon>
        <taxon>Opitutus</taxon>
    </lineage>
</organism>
<evidence type="ECO:0000256" key="1">
    <source>
        <dbReference type="PROSITE-ProRule" id="PRU00339"/>
    </source>
</evidence>
<dbReference type="KEGG" id="ote:Oter_1425"/>
<reference evidence="2 3" key="1">
    <citation type="journal article" date="2011" name="J. Bacteriol.">
        <title>Genome sequence of the verrucomicrobium Opitutus terrae PB90-1, an abundant inhabitant of rice paddy soil ecosystems.</title>
        <authorList>
            <person name="van Passel M.W."/>
            <person name="Kant R."/>
            <person name="Palva A."/>
            <person name="Copeland A."/>
            <person name="Lucas S."/>
            <person name="Lapidus A."/>
            <person name="Glavina del Rio T."/>
            <person name="Pitluck S."/>
            <person name="Goltsman E."/>
            <person name="Clum A."/>
            <person name="Sun H."/>
            <person name="Schmutz J."/>
            <person name="Larimer F.W."/>
            <person name="Land M.L."/>
            <person name="Hauser L."/>
            <person name="Kyrpides N."/>
            <person name="Mikhailova N."/>
            <person name="Richardson P.P."/>
            <person name="Janssen P.H."/>
            <person name="de Vos W.M."/>
            <person name="Smidt H."/>
        </authorList>
    </citation>
    <scope>NUCLEOTIDE SEQUENCE [LARGE SCALE GENOMIC DNA]</scope>
    <source>
        <strain evidence="3">DSM 11246 / JCM 15787 / PB90-1</strain>
    </source>
</reference>
<dbReference type="SMART" id="SM00028">
    <property type="entry name" value="TPR"/>
    <property type="match status" value="2"/>
</dbReference>
<dbReference type="Pfam" id="PF13181">
    <property type="entry name" value="TPR_8"/>
    <property type="match status" value="2"/>
</dbReference>
<protein>
    <submittedName>
        <fullName evidence="2">Tetratricopeptide TPR_2 repeat protein</fullName>
    </submittedName>
</protein>
<accession>B1ZS34</accession>
<gene>
    <name evidence="2" type="ordered locus">Oter_1425</name>
</gene>
<feature type="repeat" description="TPR" evidence="1">
    <location>
        <begin position="112"/>
        <end position="145"/>
    </location>
</feature>
<dbReference type="Gene3D" id="1.25.40.10">
    <property type="entry name" value="Tetratricopeptide repeat domain"/>
    <property type="match status" value="2"/>
</dbReference>
<keyword evidence="1" id="KW-0802">TPR repeat</keyword>
<feature type="repeat" description="TPR" evidence="1">
    <location>
        <begin position="78"/>
        <end position="111"/>
    </location>
</feature>
<dbReference type="PROSITE" id="PS50005">
    <property type="entry name" value="TPR"/>
    <property type="match status" value="2"/>
</dbReference>
<dbReference type="AlphaFoldDB" id="B1ZS34"/>
<dbReference type="eggNOG" id="COG4783">
    <property type="taxonomic scope" value="Bacteria"/>
</dbReference>
<proteinExistence type="predicted"/>
<dbReference type="HOGENOM" id="CLU_873881_0_0_0"/>
<evidence type="ECO:0000313" key="2">
    <source>
        <dbReference type="EMBL" id="ACB74710.1"/>
    </source>
</evidence>
<dbReference type="SUPFAM" id="SSF48452">
    <property type="entry name" value="TPR-like"/>
    <property type="match status" value="1"/>
</dbReference>
<dbReference type="EMBL" id="CP001032">
    <property type="protein sequence ID" value="ACB74710.1"/>
    <property type="molecule type" value="Genomic_DNA"/>
</dbReference>